<dbReference type="InterPro" id="IPR006935">
    <property type="entry name" value="Helicase/UvrB_N"/>
</dbReference>
<dbReference type="Gene3D" id="4.10.860.10">
    <property type="entry name" value="UVR domain"/>
    <property type="match status" value="1"/>
</dbReference>
<reference evidence="18" key="1">
    <citation type="journal article" date="2020" name="mSystems">
        <title>Genome- and Community-Level Interaction Insights into Carbon Utilization and Element Cycling Functions of Hydrothermarchaeota in Hydrothermal Sediment.</title>
        <authorList>
            <person name="Zhou Z."/>
            <person name="Liu Y."/>
            <person name="Xu W."/>
            <person name="Pan J."/>
            <person name="Luo Z.H."/>
            <person name="Li M."/>
        </authorList>
    </citation>
    <scope>NUCLEOTIDE SEQUENCE [LARGE SCALE GENOMIC DNA]</scope>
    <source>
        <strain evidence="18">SpSt-754</strain>
    </source>
</reference>
<dbReference type="Pfam" id="PF00271">
    <property type="entry name" value="Helicase_C"/>
    <property type="match status" value="1"/>
</dbReference>
<evidence type="ECO:0000256" key="4">
    <source>
        <dbReference type="ARBA" id="ARBA00022741"/>
    </source>
</evidence>
<protein>
    <recommendedName>
        <fullName evidence="11 12">UvrABC system protein B</fullName>
        <shortName evidence="12">Protein UvrB</shortName>
    </recommendedName>
    <alternativeName>
        <fullName evidence="12">Excinuclease ABC subunit B</fullName>
    </alternativeName>
</protein>
<dbReference type="Pfam" id="PF02151">
    <property type="entry name" value="UVR"/>
    <property type="match status" value="1"/>
</dbReference>
<evidence type="ECO:0000256" key="7">
    <source>
        <dbReference type="ARBA" id="ARBA00022840"/>
    </source>
</evidence>
<evidence type="ECO:0000256" key="8">
    <source>
        <dbReference type="ARBA" id="ARBA00022881"/>
    </source>
</evidence>
<evidence type="ECO:0000256" key="5">
    <source>
        <dbReference type="ARBA" id="ARBA00022763"/>
    </source>
</evidence>
<evidence type="ECO:0000313" key="18">
    <source>
        <dbReference type="EMBL" id="HGB35676.1"/>
    </source>
</evidence>
<organism evidence="18">
    <name type="scientific">candidate division WOR-3 bacterium</name>
    <dbReference type="NCBI Taxonomy" id="2052148"/>
    <lineage>
        <taxon>Bacteria</taxon>
        <taxon>Bacteria division WOR-3</taxon>
    </lineage>
</organism>
<sequence>MAKFELVTNMVPKGDQPKAIKEIVENFRQGAKYQVLLGVTGSGKTFTMAHVIKELGLPTLVISHNKTLAAQLFGEFKSLFPHNAVEYFISYYDYYLPEAYIPETDTYIEKEADINEDIERLRLRTTSSLLSRDDVIVVASVSAIYGLGDPEDVLELYLVLEKGQEINIRDLVERLIDLQYTRNDVDLRRGNFRVRGGRIDIVPAYEDYIVRIEVPEKTIDSIKIVDILTNKVLEVRDKIVIYPAGHWVTTKSKLERAIESIKQELEERLEELYRQGKILEAQRLERRTKFDLEMLREVGYCPGIENYSRHLSGRKPGERPFCLIDYFPDEYLTIIDESHVTIPQLMAMYNGDRSRKETLVEYGFRLPSALDNRPLKFEEIEELWDKVLFVSATPAEYEIKKSNGIVVEQIIRPTGLVDPEIVVKPSSNQVEDMIEEIRNVVERGERVLISTITKRTAEDLAEYLTSLGFRVKYLHSEIDALERVEIIRGLRLGEFDVLVGVNLLREGLDLPEVSLVLITDADKTGFLRSETALIQMAGRAARNACGRVVLYADVVTEAMERAIKETNRRREIQMAYNREHNIIPQTIKKTPEEIMRTTIVADERIMKRTEEDDIEKEVAELRSMFTIYEVIEELERRMFKAASLLDFEKAAKYRDIIKQIKNELEKKEKKVAKASKRGTK</sequence>
<dbReference type="AlphaFoldDB" id="A0A7V3KN06"/>
<dbReference type="NCBIfam" id="TIGR00631">
    <property type="entry name" value="uvrb"/>
    <property type="match status" value="1"/>
</dbReference>
<dbReference type="Gene3D" id="3.40.50.300">
    <property type="entry name" value="P-loop containing nucleotide triphosphate hydrolases"/>
    <property type="match status" value="3"/>
</dbReference>
<keyword evidence="6 12" id="KW-0228">DNA excision</keyword>
<dbReference type="GO" id="GO:0005737">
    <property type="term" value="C:cytoplasm"/>
    <property type="evidence" value="ECO:0007669"/>
    <property type="project" value="UniProtKB-SubCell"/>
</dbReference>
<accession>A0A7V3KN06</accession>
<keyword evidence="14" id="KW-0175">Coiled coil</keyword>
<dbReference type="SMART" id="SM00487">
    <property type="entry name" value="DEXDc"/>
    <property type="match status" value="1"/>
</dbReference>
<keyword evidence="7 12" id="KW-0067">ATP-binding</keyword>
<evidence type="ECO:0000259" key="17">
    <source>
        <dbReference type="PROSITE" id="PS51194"/>
    </source>
</evidence>
<evidence type="ECO:0000256" key="2">
    <source>
        <dbReference type="ARBA" id="ARBA00008533"/>
    </source>
</evidence>
<dbReference type="EMBL" id="DTGD01000079">
    <property type="protein sequence ID" value="HGB35676.1"/>
    <property type="molecule type" value="Genomic_DNA"/>
</dbReference>
<evidence type="ECO:0000256" key="12">
    <source>
        <dbReference type="HAMAP-Rule" id="MF_00204"/>
    </source>
</evidence>
<comment type="function">
    <text evidence="12">The UvrABC repair system catalyzes the recognition and processing of DNA lesions. A damage recognition complex composed of 2 UvrA and 2 UvrB subunits scans DNA for abnormalities. Upon binding of the UvrA(2)B(2) complex to a putative damaged site, the DNA wraps around one UvrB monomer. DNA wrap is dependent on ATP binding by UvrB and probably causes local melting of the DNA helix, facilitating insertion of UvrB beta-hairpin between the DNA strands. Then UvrB probes one DNA strand for the presence of a lesion. If a lesion is found the UvrA subunits dissociate and the UvrB-DNA preincision complex is formed. This complex is subsequently bound by UvrC and the second UvrB is released. If no lesion is found, the DNA wraps around the other UvrB subunit that will check the other stand for damage.</text>
</comment>
<dbReference type="SMART" id="SM00490">
    <property type="entry name" value="HELICc"/>
    <property type="match status" value="1"/>
</dbReference>
<dbReference type="NCBIfam" id="NF003673">
    <property type="entry name" value="PRK05298.1"/>
    <property type="match status" value="1"/>
</dbReference>
<keyword evidence="8 12" id="KW-0267">Excision nuclease</keyword>
<keyword evidence="9 12" id="KW-0234">DNA repair</keyword>
<dbReference type="InterPro" id="IPR004807">
    <property type="entry name" value="UvrB"/>
</dbReference>
<dbReference type="Pfam" id="PF17757">
    <property type="entry name" value="UvrB_inter"/>
    <property type="match status" value="1"/>
</dbReference>
<dbReference type="InterPro" id="IPR041471">
    <property type="entry name" value="UvrB_inter"/>
</dbReference>
<dbReference type="GO" id="GO:0006289">
    <property type="term" value="P:nucleotide-excision repair"/>
    <property type="evidence" value="ECO:0007669"/>
    <property type="project" value="UniProtKB-UniRule"/>
</dbReference>
<evidence type="ECO:0000256" key="9">
    <source>
        <dbReference type="ARBA" id="ARBA00023204"/>
    </source>
</evidence>
<name>A0A7V3KN06_UNCW3</name>
<evidence type="ECO:0000259" key="15">
    <source>
        <dbReference type="PROSITE" id="PS50151"/>
    </source>
</evidence>
<dbReference type="GO" id="GO:0016887">
    <property type="term" value="F:ATP hydrolysis activity"/>
    <property type="evidence" value="ECO:0007669"/>
    <property type="project" value="InterPro"/>
</dbReference>
<dbReference type="CDD" id="cd18790">
    <property type="entry name" value="SF2_C_UvrB"/>
    <property type="match status" value="1"/>
</dbReference>
<evidence type="ECO:0000256" key="11">
    <source>
        <dbReference type="ARBA" id="ARBA00029504"/>
    </source>
</evidence>
<dbReference type="InterPro" id="IPR001650">
    <property type="entry name" value="Helicase_C-like"/>
</dbReference>
<dbReference type="GO" id="GO:0009381">
    <property type="term" value="F:excinuclease ABC activity"/>
    <property type="evidence" value="ECO:0007669"/>
    <property type="project" value="UniProtKB-UniRule"/>
</dbReference>
<evidence type="ECO:0000256" key="1">
    <source>
        <dbReference type="ARBA" id="ARBA00004496"/>
    </source>
</evidence>
<evidence type="ECO:0000259" key="16">
    <source>
        <dbReference type="PROSITE" id="PS51192"/>
    </source>
</evidence>
<feature type="coiled-coil region" evidence="14">
    <location>
        <begin position="251"/>
        <end position="282"/>
    </location>
</feature>
<dbReference type="InterPro" id="IPR027417">
    <property type="entry name" value="P-loop_NTPase"/>
</dbReference>
<comment type="subunit">
    <text evidence="10 12 13">Forms a heterotetramer with UvrA during the search for lesions. Interacts with UvrC in an incision complex.</text>
</comment>
<dbReference type="GO" id="GO:0009380">
    <property type="term" value="C:excinuclease repair complex"/>
    <property type="evidence" value="ECO:0007669"/>
    <property type="project" value="InterPro"/>
</dbReference>
<feature type="domain" description="Helicase C-terminal" evidence="17">
    <location>
        <begin position="429"/>
        <end position="595"/>
    </location>
</feature>
<dbReference type="InterPro" id="IPR036876">
    <property type="entry name" value="UVR_dom_sf"/>
</dbReference>
<feature type="binding site" evidence="12">
    <location>
        <begin position="38"/>
        <end position="45"/>
    </location>
    <ligand>
        <name>ATP</name>
        <dbReference type="ChEBI" id="CHEBI:30616"/>
    </ligand>
</feature>
<dbReference type="PANTHER" id="PTHR24029:SF0">
    <property type="entry name" value="UVRABC SYSTEM PROTEIN B"/>
    <property type="match status" value="1"/>
</dbReference>
<dbReference type="GO" id="GO:0003677">
    <property type="term" value="F:DNA binding"/>
    <property type="evidence" value="ECO:0007669"/>
    <property type="project" value="UniProtKB-UniRule"/>
</dbReference>
<evidence type="ECO:0000256" key="10">
    <source>
        <dbReference type="ARBA" id="ARBA00026033"/>
    </source>
</evidence>
<comment type="subcellular location">
    <subcellularLocation>
        <location evidence="1 12 13">Cytoplasm</location>
    </subcellularLocation>
</comment>
<dbReference type="InterPro" id="IPR014001">
    <property type="entry name" value="Helicase_ATP-bd"/>
</dbReference>
<dbReference type="SUPFAM" id="SSF46600">
    <property type="entry name" value="C-terminal UvrC-binding domain of UvrB"/>
    <property type="match status" value="1"/>
</dbReference>
<dbReference type="InterPro" id="IPR001943">
    <property type="entry name" value="UVR_dom"/>
</dbReference>
<dbReference type="PROSITE" id="PS50151">
    <property type="entry name" value="UVR"/>
    <property type="match status" value="1"/>
</dbReference>
<proteinExistence type="inferred from homology"/>
<evidence type="ECO:0000256" key="3">
    <source>
        <dbReference type="ARBA" id="ARBA00022490"/>
    </source>
</evidence>
<dbReference type="HAMAP" id="MF_00204">
    <property type="entry name" value="UvrB"/>
    <property type="match status" value="1"/>
</dbReference>
<evidence type="ECO:0000256" key="6">
    <source>
        <dbReference type="ARBA" id="ARBA00022769"/>
    </source>
</evidence>
<gene>
    <name evidence="12 18" type="primary">uvrB</name>
    <name evidence="18" type="ORF">ENV38_02065</name>
</gene>
<keyword evidence="4 12" id="KW-0547">Nucleotide-binding</keyword>
<comment type="similarity">
    <text evidence="2 12 13">Belongs to the UvrB family.</text>
</comment>
<dbReference type="Gene3D" id="6.10.140.240">
    <property type="match status" value="1"/>
</dbReference>
<feature type="short sequence motif" description="Beta-hairpin" evidence="12">
    <location>
        <begin position="91"/>
        <end position="114"/>
    </location>
</feature>
<dbReference type="CDD" id="cd17916">
    <property type="entry name" value="DEXHc_UvrB"/>
    <property type="match status" value="1"/>
</dbReference>
<dbReference type="GO" id="GO:0005524">
    <property type="term" value="F:ATP binding"/>
    <property type="evidence" value="ECO:0007669"/>
    <property type="project" value="UniProtKB-UniRule"/>
</dbReference>
<dbReference type="PROSITE" id="PS51192">
    <property type="entry name" value="HELICASE_ATP_BIND_1"/>
    <property type="match status" value="1"/>
</dbReference>
<comment type="caution">
    <text evidence="18">The sequence shown here is derived from an EMBL/GenBank/DDBJ whole genome shotgun (WGS) entry which is preliminary data.</text>
</comment>
<dbReference type="PANTHER" id="PTHR24029">
    <property type="entry name" value="UVRABC SYSTEM PROTEIN B"/>
    <property type="match status" value="1"/>
</dbReference>
<feature type="domain" description="UVR" evidence="15">
    <location>
        <begin position="628"/>
        <end position="663"/>
    </location>
</feature>
<feature type="domain" description="Helicase ATP-binding" evidence="16">
    <location>
        <begin position="25"/>
        <end position="182"/>
    </location>
</feature>
<keyword evidence="5 12" id="KW-0227">DNA damage</keyword>
<comment type="domain">
    <text evidence="12">The beta-hairpin motif is involved in DNA binding.</text>
</comment>
<dbReference type="GO" id="GO:0009432">
    <property type="term" value="P:SOS response"/>
    <property type="evidence" value="ECO:0007669"/>
    <property type="project" value="UniProtKB-UniRule"/>
</dbReference>
<dbReference type="PROSITE" id="PS51194">
    <property type="entry name" value="HELICASE_CTER"/>
    <property type="match status" value="1"/>
</dbReference>
<dbReference type="SUPFAM" id="SSF52540">
    <property type="entry name" value="P-loop containing nucleoside triphosphate hydrolases"/>
    <property type="match status" value="2"/>
</dbReference>
<dbReference type="InterPro" id="IPR024759">
    <property type="entry name" value="UvrB_YAD/RRR_dom"/>
</dbReference>
<dbReference type="Pfam" id="PF12344">
    <property type="entry name" value="UvrB"/>
    <property type="match status" value="1"/>
</dbReference>
<feature type="coiled-coil region" evidence="14">
    <location>
        <begin position="650"/>
        <end position="677"/>
    </location>
</feature>
<dbReference type="Pfam" id="PF04851">
    <property type="entry name" value="ResIII"/>
    <property type="match status" value="1"/>
</dbReference>
<evidence type="ECO:0000256" key="13">
    <source>
        <dbReference type="RuleBase" id="RU003587"/>
    </source>
</evidence>
<keyword evidence="3 12" id="KW-0963">Cytoplasm</keyword>
<keyword evidence="12 13" id="KW-0742">SOS response</keyword>
<evidence type="ECO:0000256" key="14">
    <source>
        <dbReference type="SAM" id="Coils"/>
    </source>
</evidence>